<dbReference type="VEuPathDB" id="FungiDB:AAP_01186"/>
<proteinExistence type="predicted"/>
<comment type="caution">
    <text evidence="1">The sequence shown here is derived from an EMBL/GenBank/DDBJ whole genome shotgun (WGS) entry which is preliminary data.</text>
</comment>
<sequence length="227" mass="25981">MSKRYPTKFDIVRVHLSLAITVLMELMTKRWLMQTFLHNLNAVRGPNGFLKDAVFSKATGEQADGPSLQADISVLMWLFHRTLAATARAPEEIKGYILATRSFPSILLVGNFYGLLFSIWCRGDANYLKPFREFVLRLAVVYFHELAFLRYEAISRMSRIAAQRRREENIMYVTGEGSASALALNADDIFGINDEVRDRVLAKQQRRRIWESTHKATSPREDIAGHN</sequence>
<evidence type="ECO:0000313" key="2">
    <source>
        <dbReference type="Proteomes" id="UP000242877"/>
    </source>
</evidence>
<dbReference type="EMBL" id="AZGZ01000003">
    <property type="protein sequence ID" value="KZZ96413.1"/>
    <property type="molecule type" value="Genomic_DNA"/>
</dbReference>
<dbReference type="OrthoDB" id="10659362at2759"/>
<dbReference type="Proteomes" id="UP000242877">
    <property type="component" value="Unassembled WGS sequence"/>
</dbReference>
<gene>
    <name evidence="1" type="ORF">AAP_01186</name>
</gene>
<keyword evidence="2" id="KW-1185">Reference proteome</keyword>
<dbReference type="AlphaFoldDB" id="A0A162IPF9"/>
<name>A0A162IPF9_9EURO</name>
<protein>
    <submittedName>
        <fullName evidence="1">Uncharacterized protein</fullName>
    </submittedName>
</protein>
<organism evidence="1 2">
    <name type="scientific">Ascosphaera apis ARSEF 7405</name>
    <dbReference type="NCBI Taxonomy" id="392613"/>
    <lineage>
        <taxon>Eukaryota</taxon>
        <taxon>Fungi</taxon>
        <taxon>Dikarya</taxon>
        <taxon>Ascomycota</taxon>
        <taxon>Pezizomycotina</taxon>
        <taxon>Eurotiomycetes</taxon>
        <taxon>Eurotiomycetidae</taxon>
        <taxon>Onygenales</taxon>
        <taxon>Ascosphaeraceae</taxon>
        <taxon>Ascosphaera</taxon>
    </lineage>
</organism>
<reference evidence="1 2" key="1">
    <citation type="journal article" date="2016" name="Genome Biol. Evol.">
        <title>Divergent and convergent evolution of fungal pathogenicity.</title>
        <authorList>
            <person name="Shang Y."/>
            <person name="Xiao G."/>
            <person name="Zheng P."/>
            <person name="Cen K."/>
            <person name="Zhan S."/>
            <person name="Wang C."/>
        </authorList>
    </citation>
    <scope>NUCLEOTIDE SEQUENCE [LARGE SCALE GENOMIC DNA]</scope>
    <source>
        <strain evidence="1 2">ARSEF 7405</strain>
    </source>
</reference>
<evidence type="ECO:0000313" key="1">
    <source>
        <dbReference type="EMBL" id="KZZ96413.1"/>
    </source>
</evidence>
<accession>A0A162IPF9</accession>